<feature type="compositionally biased region" description="Low complexity" evidence="6">
    <location>
        <begin position="423"/>
        <end position="438"/>
    </location>
</feature>
<evidence type="ECO:0000256" key="5">
    <source>
        <dbReference type="PROSITE-ProRule" id="PRU00042"/>
    </source>
</evidence>
<dbReference type="GO" id="GO:0000118">
    <property type="term" value="C:histone deacetylase complex"/>
    <property type="evidence" value="ECO:0007669"/>
    <property type="project" value="TreeGrafter"/>
</dbReference>
<keyword evidence="3" id="KW-0804">Transcription</keyword>
<keyword evidence="5" id="KW-0863">Zinc-finger</keyword>
<evidence type="ECO:0000256" key="3">
    <source>
        <dbReference type="ARBA" id="ARBA00023163"/>
    </source>
</evidence>
<reference evidence="11" key="1">
    <citation type="submission" date="2009-08" db="EMBL/GenBank/DDBJ databases">
        <title>Annotation of Salpingoeca rosetta.</title>
        <authorList>
            <consortium name="The Broad Institute Genome Sequencing Platform"/>
            <person name="Russ C."/>
            <person name="Cuomo C."/>
            <person name="Burger G."/>
            <person name="Gray M.W."/>
            <person name="Holland P.W.H."/>
            <person name="King N."/>
            <person name="Lang F.B.F."/>
            <person name="Roger A.J."/>
            <person name="Ruiz-Trillo I."/>
            <person name="Young S.K."/>
            <person name="Zeng Q."/>
            <person name="Gargeya S."/>
            <person name="Alvarado L."/>
            <person name="Berlin A."/>
            <person name="Chapman S.B."/>
            <person name="Chen Z."/>
            <person name="Freedman E."/>
            <person name="Gellesch M."/>
            <person name="Goldberg J."/>
            <person name="Griggs A."/>
            <person name="Gujja S."/>
            <person name="Heilman E."/>
            <person name="Heiman D."/>
            <person name="Howarth C."/>
            <person name="Mehta T."/>
            <person name="Neiman D."/>
            <person name="Pearson M."/>
            <person name="Roberts A."/>
            <person name="Saif S."/>
            <person name="Shea T."/>
            <person name="Shenoy N."/>
            <person name="Sisk P."/>
            <person name="Stolte C."/>
            <person name="Sykes S."/>
            <person name="White J."/>
            <person name="Yandava C."/>
            <person name="Haas B."/>
            <person name="Nusbaum C."/>
            <person name="Birren B."/>
        </authorList>
    </citation>
    <scope>NUCLEOTIDE SEQUENCE [LARGE SCALE GENOMIC DNA]</scope>
    <source>
        <strain evidence="11">ATCC 50818</strain>
    </source>
</reference>
<dbReference type="InterPro" id="IPR013087">
    <property type="entry name" value="Znf_C2H2_type"/>
</dbReference>
<dbReference type="EMBL" id="GL832970">
    <property type="protein sequence ID" value="EGD75017.1"/>
    <property type="molecule type" value="Genomic_DNA"/>
</dbReference>
<feature type="compositionally biased region" description="Polar residues" evidence="6">
    <location>
        <begin position="453"/>
        <end position="464"/>
    </location>
</feature>
<evidence type="ECO:0000259" key="7">
    <source>
        <dbReference type="PROSITE" id="PS50157"/>
    </source>
</evidence>
<keyword evidence="5" id="KW-0862">Zinc</keyword>
<dbReference type="InParanoid" id="F2UEG7"/>
<dbReference type="PROSITE" id="PS50157">
    <property type="entry name" value="ZINC_FINGER_C2H2_2"/>
    <property type="match status" value="1"/>
</dbReference>
<feature type="compositionally biased region" description="Polar residues" evidence="6">
    <location>
        <begin position="197"/>
        <end position="208"/>
    </location>
</feature>
<dbReference type="PANTHER" id="PTHR16089:SF28">
    <property type="entry name" value="REST COREPRESSOR"/>
    <property type="match status" value="1"/>
</dbReference>
<dbReference type="SUPFAM" id="SSF63748">
    <property type="entry name" value="Tudor/PWWP/MBT"/>
    <property type="match status" value="1"/>
</dbReference>
<dbReference type="RefSeq" id="XP_004992661.1">
    <property type="nucleotide sequence ID" value="XM_004992604.1"/>
</dbReference>
<dbReference type="Pfam" id="PF01448">
    <property type="entry name" value="ELM2"/>
    <property type="match status" value="1"/>
</dbReference>
<evidence type="ECO:0000259" key="10">
    <source>
        <dbReference type="PROSITE" id="PS51293"/>
    </source>
</evidence>
<sequence length="796" mass="86428">MCVWAKVEGFRPWPGKVMKKRKTTRFKRGVPVMFFGEDDEFSWIEQHQMLPIQPNTIAEFIRDTDDMFLEALIHAFTKCFRPCPVCRKVFAKDDDVANHMQRHHPGTRFTKAAVQDAMYHMHTELRIYVDRASCNFYRSVLIPNTSFPPLDLDTSCKVRTMLDAAPRLPGDRERLVRLEVEAKLRSTPHAMARTLPRQETTQGPTQATAEGARVVNKTKSQYMQRAKSTKGSGQGGDGADGADEESPFAGACIRVGDEYQATLLPDVVPAEDYSNPYPPARNVWDPECDVGDMHAMSVFASRARAGTAAAGGVEFAHHLAYQLYCRERGIPLDTQDDDDNTDEQQQHGDGDGDGGDGGDGTKGSRGGGAAAVKTEQQQQQQFEQPKIQGTAQGSVHGDGAGDGVIEQPATQVDTSSTDEAESKAAAASTASPSTTTRAAIVSDEDKAKALEAGQTQERIAGNTSPPEAAPATAAAAAATTAVEVKEEAPTQPGGDPTAKTTTDTLSTQTPTAAATTAATATAATATATAAVTEVAGKVDGRKKRRGGTLPRPLEAGSYHDTAILRHLVSLDHAPPPATLKDYVYPGQVVWTKEEREKFAELYEEYGKQFHVLALMFQTKTHRDMVEYYYHHFKYKDPQFYRIRKALRQRTSEAESLVAQVGEVSECDVCATKATGRWREVTTESGKREDWCDFCYQYRNKYGVAPQGRALEESRTRLLPSWLVGAVAGPKDADRKPPVPATTPPPPSSSSSSSSSRRSGAKKRGGQASNAARRRAPANTSRRGGGGSNPTKKRKGA</sequence>
<feature type="domain" description="ELM2" evidence="9">
    <location>
        <begin position="251"/>
        <end position="342"/>
    </location>
</feature>
<feature type="region of interest" description="Disordered" evidence="6">
    <location>
        <begin position="196"/>
        <end position="245"/>
    </location>
</feature>
<feature type="region of interest" description="Disordered" evidence="6">
    <location>
        <begin position="727"/>
        <end position="796"/>
    </location>
</feature>
<keyword evidence="2" id="KW-0805">Transcription regulation</keyword>
<feature type="domain" description="C2H2-type" evidence="7">
    <location>
        <begin position="81"/>
        <end position="109"/>
    </location>
</feature>
<dbReference type="Proteomes" id="UP000007799">
    <property type="component" value="Unassembled WGS sequence"/>
</dbReference>
<dbReference type="PROSITE" id="PS51156">
    <property type="entry name" value="ELM2"/>
    <property type="match status" value="1"/>
</dbReference>
<dbReference type="CDD" id="cd05162">
    <property type="entry name" value="PWWP"/>
    <property type="match status" value="1"/>
</dbReference>
<dbReference type="AlphaFoldDB" id="F2UEG7"/>
<feature type="compositionally biased region" description="Low complexity" evidence="6">
    <location>
        <begin position="748"/>
        <end position="757"/>
    </location>
</feature>
<dbReference type="InterPro" id="IPR000949">
    <property type="entry name" value="ELM2_dom"/>
</dbReference>
<dbReference type="CDD" id="cd00167">
    <property type="entry name" value="SANT"/>
    <property type="match status" value="1"/>
</dbReference>
<dbReference type="GO" id="GO:0005667">
    <property type="term" value="C:transcription regulator complex"/>
    <property type="evidence" value="ECO:0007669"/>
    <property type="project" value="TreeGrafter"/>
</dbReference>
<keyword evidence="4" id="KW-0539">Nucleus</keyword>
<dbReference type="KEGG" id="sre:PTSG_07242"/>
<dbReference type="PROSITE" id="PS51293">
    <property type="entry name" value="SANT"/>
    <property type="match status" value="1"/>
</dbReference>
<feature type="compositionally biased region" description="Low complexity" evidence="6">
    <location>
        <begin position="375"/>
        <end position="384"/>
    </location>
</feature>
<comment type="subcellular location">
    <subcellularLocation>
        <location evidence="1">Nucleus</location>
    </subcellularLocation>
</comment>
<dbReference type="Gene3D" id="1.10.10.60">
    <property type="entry name" value="Homeodomain-like"/>
    <property type="match status" value="1"/>
</dbReference>
<dbReference type="GeneID" id="16073232"/>
<dbReference type="Gene3D" id="2.30.30.140">
    <property type="match status" value="1"/>
</dbReference>
<dbReference type="InterPro" id="IPR051066">
    <property type="entry name" value="Trans_reg/Corepressor"/>
</dbReference>
<evidence type="ECO:0000256" key="1">
    <source>
        <dbReference type="ARBA" id="ARBA00004123"/>
    </source>
</evidence>
<evidence type="ECO:0000259" key="8">
    <source>
        <dbReference type="PROSITE" id="PS50812"/>
    </source>
</evidence>
<evidence type="ECO:0000256" key="4">
    <source>
        <dbReference type="ARBA" id="ARBA00023242"/>
    </source>
</evidence>
<feature type="region of interest" description="Disordered" evidence="6">
    <location>
        <begin position="451"/>
        <end position="513"/>
    </location>
</feature>
<feature type="compositionally biased region" description="Gly residues" evidence="6">
    <location>
        <begin position="357"/>
        <end position="369"/>
    </location>
</feature>
<name>F2UEG7_SALR5</name>
<evidence type="ECO:0000256" key="6">
    <source>
        <dbReference type="SAM" id="MobiDB-lite"/>
    </source>
</evidence>
<dbReference type="PROSITE" id="PS50812">
    <property type="entry name" value="PWWP"/>
    <property type="match status" value="1"/>
</dbReference>
<dbReference type="InterPro" id="IPR017884">
    <property type="entry name" value="SANT_dom"/>
</dbReference>
<dbReference type="GO" id="GO:0006357">
    <property type="term" value="P:regulation of transcription by RNA polymerase II"/>
    <property type="evidence" value="ECO:0007669"/>
    <property type="project" value="TreeGrafter"/>
</dbReference>
<dbReference type="Pfam" id="PF00249">
    <property type="entry name" value="Myb_DNA-binding"/>
    <property type="match status" value="1"/>
</dbReference>
<dbReference type="PROSITE" id="PS00028">
    <property type="entry name" value="ZINC_FINGER_C2H2_1"/>
    <property type="match status" value="1"/>
</dbReference>
<dbReference type="SMART" id="SM00717">
    <property type="entry name" value="SANT"/>
    <property type="match status" value="1"/>
</dbReference>
<protein>
    <recommendedName>
        <fullName evidence="13">SANT domain-containing protein</fullName>
    </recommendedName>
</protein>
<feature type="domain" description="PWWP" evidence="8">
    <location>
        <begin position="1"/>
        <end position="55"/>
    </location>
</feature>
<dbReference type="InterPro" id="IPR009057">
    <property type="entry name" value="Homeodomain-like_sf"/>
</dbReference>
<feature type="compositionally biased region" description="Pro residues" evidence="6">
    <location>
        <begin position="737"/>
        <end position="747"/>
    </location>
</feature>
<evidence type="ECO:0000313" key="11">
    <source>
        <dbReference type="EMBL" id="EGD75017.1"/>
    </source>
</evidence>
<dbReference type="PANTHER" id="PTHR16089">
    <property type="entry name" value="REST COREPRESSOR COREST PROTEIN-RELATED"/>
    <property type="match status" value="1"/>
</dbReference>
<dbReference type="SMART" id="SM00293">
    <property type="entry name" value="PWWP"/>
    <property type="match status" value="1"/>
</dbReference>
<evidence type="ECO:0008006" key="13">
    <source>
        <dbReference type="Google" id="ProtNLM"/>
    </source>
</evidence>
<feature type="region of interest" description="Disordered" evidence="6">
    <location>
        <begin position="331"/>
        <end position="438"/>
    </location>
</feature>
<dbReference type="InterPro" id="IPR000313">
    <property type="entry name" value="PWWP_dom"/>
</dbReference>
<gene>
    <name evidence="11" type="ORF">PTSG_07242</name>
</gene>
<dbReference type="GO" id="GO:0003714">
    <property type="term" value="F:transcription corepressor activity"/>
    <property type="evidence" value="ECO:0007669"/>
    <property type="project" value="TreeGrafter"/>
</dbReference>
<dbReference type="GO" id="GO:0008270">
    <property type="term" value="F:zinc ion binding"/>
    <property type="evidence" value="ECO:0007669"/>
    <property type="project" value="UniProtKB-KW"/>
</dbReference>
<accession>F2UEG7</accession>
<dbReference type="SUPFAM" id="SSF46689">
    <property type="entry name" value="Homeodomain-like"/>
    <property type="match status" value="1"/>
</dbReference>
<feature type="domain" description="SANT" evidence="10">
    <location>
        <begin position="585"/>
        <end position="636"/>
    </location>
</feature>
<dbReference type="InterPro" id="IPR001005">
    <property type="entry name" value="SANT/Myb"/>
</dbReference>
<keyword evidence="12" id="KW-1185">Reference proteome</keyword>
<proteinExistence type="predicted"/>
<evidence type="ECO:0000256" key="2">
    <source>
        <dbReference type="ARBA" id="ARBA00023015"/>
    </source>
</evidence>
<keyword evidence="5" id="KW-0479">Metal-binding</keyword>
<feature type="compositionally biased region" description="Low complexity" evidence="6">
    <location>
        <begin position="497"/>
        <end position="513"/>
    </location>
</feature>
<evidence type="ECO:0000259" key="9">
    <source>
        <dbReference type="PROSITE" id="PS51156"/>
    </source>
</evidence>
<evidence type="ECO:0000313" key="12">
    <source>
        <dbReference type="Proteomes" id="UP000007799"/>
    </source>
</evidence>
<dbReference type="Pfam" id="PF00855">
    <property type="entry name" value="PWWP"/>
    <property type="match status" value="1"/>
</dbReference>
<feature type="compositionally biased region" description="Low complexity" evidence="6">
    <location>
        <begin position="465"/>
        <end position="482"/>
    </location>
</feature>
<organism evidence="12">
    <name type="scientific">Salpingoeca rosetta (strain ATCC 50818 / BSB-021)</name>
    <dbReference type="NCBI Taxonomy" id="946362"/>
    <lineage>
        <taxon>Eukaryota</taxon>
        <taxon>Choanoflagellata</taxon>
        <taxon>Craspedida</taxon>
        <taxon>Salpingoecidae</taxon>
        <taxon>Salpingoeca</taxon>
    </lineage>
</organism>